<evidence type="ECO:0000313" key="6">
    <source>
        <dbReference type="EMBL" id="QLF71895.1"/>
    </source>
</evidence>
<keyword evidence="2" id="KW-0808">Transferase</keyword>
<keyword evidence="4" id="KW-0067">ATP-binding</keyword>
<geneLocation type="plasmid" evidence="6 7">
    <name>pPRADMK78_01</name>
</geneLocation>
<dbReference type="CDD" id="cd13970">
    <property type="entry name" value="ABC1_ADCK3"/>
    <property type="match status" value="1"/>
</dbReference>
<dbReference type="GO" id="GO:0016301">
    <property type="term" value="F:kinase activity"/>
    <property type="evidence" value="ECO:0007669"/>
    <property type="project" value="UniProtKB-KW"/>
</dbReference>
<dbReference type="Pfam" id="PF03109">
    <property type="entry name" value="ABC1"/>
    <property type="match status" value="1"/>
</dbReference>
<dbReference type="InterPro" id="IPR034646">
    <property type="entry name" value="ADCK3_dom"/>
</dbReference>
<protein>
    <submittedName>
        <fullName evidence="6">AarF/ABC1/UbiB kinase family protein</fullName>
    </submittedName>
</protein>
<dbReference type="PANTHER" id="PTHR43851:SF3">
    <property type="entry name" value="COENZYME Q8"/>
    <property type="match status" value="1"/>
</dbReference>
<keyword evidence="3" id="KW-0547">Nucleotide-binding</keyword>
<dbReference type="Proteomes" id="UP000308530">
    <property type="component" value="Plasmid pPRADMK78_01"/>
</dbReference>
<comment type="similarity">
    <text evidence="1">Belongs to the protein kinase superfamily. ADCK protein kinase family.</text>
</comment>
<evidence type="ECO:0000256" key="2">
    <source>
        <dbReference type="ARBA" id="ARBA00022679"/>
    </source>
</evidence>
<organism evidence="6 7">
    <name type="scientific">Peteryoungia desertarenae</name>
    <dbReference type="NCBI Taxonomy" id="1813451"/>
    <lineage>
        <taxon>Bacteria</taxon>
        <taxon>Pseudomonadati</taxon>
        <taxon>Pseudomonadota</taxon>
        <taxon>Alphaproteobacteria</taxon>
        <taxon>Hyphomicrobiales</taxon>
        <taxon>Rhizobiaceae</taxon>
        <taxon>Peteryoungia</taxon>
    </lineage>
</organism>
<feature type="domain" description="ABC1 atypical kinase-like" evidence="5">
    <location>
        <begin position="101"/>
        <end position="339"/>
    </location>
</feature>
<name>A0ABX6QUK0_9HYPH</name>
<evidence type="ECO:0000256" key="1">
    <source>
        <dbReference type="ARBA" id="ARBA00009670"/>
    </source>
</evidence>
<proteinExistence type="inferred from homology"/>
<dbReference type="InterPro" id="IPR004147">
    <property type="entry name" value="ABC1_dom"/>
</dbReference>
<evidence type="ECO:0000256" key="4">
    <source>
        <dbReference type="ARBA" id="ARBA00022840"/>
    </source>
</evidence>
<dbReference type="PANTHER" id="PTHR43851">
    <property type="match status" value="1"/>
</dbReference>
<keyword evidence="7" id="KW-1185">Reference proteome</keyword>
<keyword evidence="6" id="KW-0418">Kinase</keyword>
<keyword evidence="6" id="KW-0614">Plasmid</keyword>
<sequence>MTNDRPLRQASAVPSSRVARLLELGGIATGMAGGVVAGGIRQMAEGKRPALADLLLTPANAGRLTEGLSRMRGAALKVGQMLSMDTGLVLSPELTAILTALRDDARHMPHAQLQKVLNGAWGKGWQSRFRRFDPRPIAAASIGQVHRAETLDGEHLAIKVQYPGVRESIDSDLDNVATLLRMPGLLPRGLDITPLLSEARQQLHDEADYCREAGHLQHFGMLLAGADAFRVPTYNKEFSSPSVLAMGFVESRPLESLVHATQAKRDEVARALIDLVLRELFDFGTMQTDPNLANYRMDRVAGAIVLLDFGAVRSIPGDLQAAFRRLLNAGLEGQGEEIHRAMLEIGYFSPKTTRRHQDLIQEMFVMAMEPLRQAEPFDFGSSDLLERLRNKGLAIGNERDLLHVPPASTLFLHRKIGGMYLMAAKLKARVPLRDLVEPYR</sequence>
<dbReference type="InterPro" id="IPR051409">
    <property type="entry name" value="Atypical_kinase_ADCK"/>
</dbReference>
<evidence type="ECO:0000259" key="5">
    <source>
        <dbReference type="Pfam" id="PF03109"/>
    </source>
</evidence>
<dbReference type="InterPro" id="IPR011009">
    <property type="entry name" value="Kinase-like_dom_sf"/>
</dbReference>
<dbReference type="SUPFAM" id="SSF56112">
    <property type="entry name" value="Protein kinase-like (PK-like)"/>
    <property type="match status" value="1"/>
</dbReference>
<evidence type="ECO:0000313" key="7">
    <source>
        <dbReference type="Proteomes" id="UP000308530"/>
    </source>
</evidence>
<evidence type="ECO:0000256" key="3">
    <source>
        <dbReference type="ARBA" id="ARBA00022741"/>
    </source>
</evidence>
<reference evidence="6 7" key="1">
    <citation type="submission" date="2020-06" db="EMBL/GenBank/DDBJ databases">
        <title>Genome sequence of Rhizobium sp strain ADMK78.</title>
        <authorList>
            <person name="Rahi P."/>
        </authorList>
    </citation>
    <scope>NUCLEOTIDE SEQUENCE [LARGE SCALE GENOMIC DNA]</scope>
    <source>
        <strain evidence="6 7">ADMK78</strain>
        <plasmid evidence="6 7">pPRADMK78_01</plasmid>
    </source>
</reference>
<dbReference type="EMBL" id="CP058351">
    <property type="protein sequence ID" value="QLF71895.1"/>
    <property type="molecule type" value="Genomic_DNA"/>
</dbReference>
<gene>
    <name evidence="6" type="ORF">FE840_020050</name>
</gene>
<accession>A0ABX6QUK0</accession>